<evidence type="ECO:0000313" key="2">
    <source>
        <dbReference type="EMBL" id="KAJ1129700.1"/>
    </source>
</evidence>
<feature type="coiled-coil region" evidence="1">
    <location>
        <begin position="81"/>
        <end position="115"/>
    </location>
</feature>
<accession>A0AAV7PRT9</accession>
<keyword evidence="3" id="KW-1185">Reference proteome</keyword>
<dbReference type="AlphaFoldDB" id="A0AAV7PRT9"/>
<proteinExistence type="predicted"/>
<reference evidence="2" key="1">
    <citation type="journal article" date="2022" name="bioRxiv">
        <title>Sequencing and chromosome-scale assembly of the giantPleurodeles waltlgenome.</title>
        <authorList>
            <person name="Brown T."/>
            <person name="Elewa A."/>
            <person name="Iarovenko S."/>
            <person name="Subramanian E."/>
            <person name="Araus A.J."/>
            <person name="Petzold A."/>
            <person name="Susuki M."/>
            <person name="Suzuki K.-i.T."/>
            <person name="Hayashi T."/>
            <person name="Toyoda A."/>
            <person name="Oliveira C."/>
            <person name="Osipova E."/>
            <person name="Leigh N.D."/>
            <person name="Simon A."/>
            <person name="Yun M.H."/>
        </authorList>
    </citation>
    <scope>NUCLEOTIDE SEQUENCE</scope>
    <source>
        <strain evidence="2">20211129_DDA</strain>
        <tissue evidence="2">Liver</tissue>
    </source>
</reference>
<keyword evidence="1" id="KW-0175">Coiled coil</keyword>
<dbReference type="Proteomes" id="UP001066276">
    <property type="component" value="Chromosome 7"/>
</dbReference>
<evidence type="ECO:0008006" key="4">
    <source>
        <dbReference type="Google" id="ProtNLM"/>
    </source>
</evidence>
<protein>
    <recommendedName>
        <fullName evidence="4">Heat shock factor binding protein 1</fullName>
    </recommendedName>
</protein>
<sequence>MIRVLDGCYSTSIQPSRTTKNRMDTANMGAVARPGEQSAGTHNNGTLFEGPKYSADDVAPFIRTFLETLFGTLREDIAALKQDMATEIKDIKRELEDLGQRVVTLEQTNDSKNEELNGHRWELLEL</sequence>
<dbReference type="EMBL" id="JANPWB010000011">
    <property type="protein sequence ID" value="KAJ1129700.1"/>
    <property type="molecule type" value="Genomic_DNA"/>
</dbReference>
<gene>
    <name evidence="2" type="ORF">NDU88_008066</name>
</gene>
<name>A0AAV7PRT9_PLEWA</name>
<evidence type="ECO:0000313" key="3">
    <source>
        <dbReference type="Proteomes" id="UP001066276"/>
    </source>
</evidence>
<comment type="caution">
    <text evidence="2">The sequence shown here is derived from an EMBL/GenBank/DDBJ whole genome shotgun (WGS) entry which is preliminary data.</text>
</comment>
<organism evidence="2 3">
    <name type="scientific">Pleurodeles waltl</name>
    <name type="common">Iberian ribbed newt</name>
    <dbReference type="NCBI Taxonomy" id="8319"/>
    <lineage>
        <taxon>Eukaryota</taxon>
        <taxon>Metazoa</taxon>
        <taxon>Chordata</taxon>
        <taxon>Craniata</taxon>
        <taxon>Vertebrata</taxon>
        <taxon>Euteleostomi</taxon>
        <taxon>Amphibia</taxon>
        <taxon>Batrachia</taxon>
        <taxon>Caudata</taxon>
        <taxon>Salamandroidea</taxon>
        <taxon>Salamandridae</taxon>
        <taxon>Pleurodelinae</taxon>
        <taxon>Pleurodeles</taxon>
    </lineage>
</organism>
<evidence type="ECO:0000256" key="1">
    <source>
        <dbReference type="SAM" id="Coils"/>
    </source>
</evidence>